<dbReference type="AlphaFoldDB" id="A0A0L6UDM8"/>
<dbReference type="Proteomes" id="UP000037035">
    <property type="component" value="Unassembled WGS sequence"/>
</dbReference>
<dbReference type="EMBL" id="LAVV01012445">
    <property type="protein sequence ID" value="KNZ46679.1"/>
    <property type="molecule type" value="Genomic_DNA"/>
</dbReference>
<protein>
    <submittedName>
        <fullName evidence="1">Uncharacterized protein</fullName>
    </submittedName>
</protein>
<proteinExistence type="predicted"/>
<feature type="non-terminal residue" evidence="1">
    <location>
        <position position="92"/>
    </location>
</feature>
<sequence>MYFSSVTSPSLYPSSFHLSHLRRRECCGASIICSRCPPPTITNALFLSDLIFKFLPFSSMSPNELKNNGPHMAGVMWANSWRKSSTRGEWFG</sequence>
<dbReference type="VEuPathDB" id="FungiDB:VP01_7055g1"/>
<keyword evidence="2" id="KW-1185">Reference proteome</keyword>
<name>A0A0L6UDM8_9BASI</name>
<organism evidence="1 2">
    <name type="scientific">Puccinia sorghi</name>
    <dbReference type="NCBI Taxonomy" id="27349"/>
    <lineage>
        <taxon>Eukaryota</taxon>
        <taxon>Fungi</taxon>
        <taxon>Dikarya</taxon>
        <taxon>Basidiomycota</taxon>
        <taxon>Pucciniomycotina</taxon>
        <taxon>Pucciniomycetes</taxon>
        <taxon>Pucciniales</taxon>
        <taxon>Pucciniaceae</taxon>
        <taxon>Puccinia</taxon>
    </lineage>
</organism>
<comment type="caution">
    <text evidence="1">The sequence shown here is derived from an EMBL/GenBank/DDBJ whole genome shotgun (WGS) entry which is preliminary data.</text>
</comment>
<reference evidence="1 2" key="1">
    <citation type="submission" date="2015-08" db="EMBL/GenBank/DDBJ databases">
        <title>Next Generation Sequencing and Analysis of the Genome of Puccinia sorghi L Schw, the Causal Agent of Maize Common Rust.</title>
        <authorList>
            <person name="Rochi L."/>
            <person name="Burguener G."/>
            <person name="Darino M."/>
            <person name="Turjanski A."/>
            <person name="Kreff E."/>
            <person name="Dieguez M.J."/>
            <person name="Sacco F."/>
        </authorList>
    </citation>
    <scope>NUCLEOTIDE SEQUENCE [LARGE SCALE GENOMIC DNA]</scope>
    <source>
        <strain evidence="1 2">RO10H11247</strain>
    </source>
</reference>
<gene>
    <name evidence="1" type="ORF">VP01_7055g1</name>
</gene>
<accession>A0A0L6UDM8</accession>
<evidence type="ECO:0000313" key="1">
    <source>
        <dbReference type="EMBL" id="KNZ46679.1"/>
    </source>
</evidence>
<evidence type="ECO:0000313" key="2">
    <source>
        <dbReference type="Proteomes" id="UP000037035"/>
    </source>
</evidence>